<proteinExistence type="predicted"/>
<reference evidence="2 3" key="1">
    <citation type="submission" date="2024-02" db="EMBL/GenBank/DDBJ databases">
        <title>Discinaceae phylogenomics.</title>
        <authorList>
            <person name="Dirks A.C."/>
            <person name="James T.Y."/>
        </authorList>
    </citation>
    <scope>NUCLEOTIDE SEQUENCE [LARGE SCALE GENOMIC DNA]</scope>
    <source>
        <strain evidence="2 3">ACD0624</strain>
    </source>
</reference>
<gene>
    <name evidence="2" type="ORF">Q9L58_006071</name>
</gene>
<organism evidence="2 3">
    <name type="scientific">Discina gigas</name>
    <dbReference type="NCBI Taxonomy" id="1032678"/>
    <lineage>
        <taxon>Eukaryota</taxon>
        <taxon>Fungi</taxon>
        <taxon>Dikarya</taxon>
        <taxon>Ascomycota</taxon>
        <taxon>Pezizomycotina</taxon>
        <taxon>Pezizomycetes</taxon>
        <taxon>Pezizales</taxon>
        <taxon>Discinaceae</taxon>
        <taxon>Discina</taxon>
    </lineage>
</organism>
<accession>A0ABR3GGI8</accession>
<dbReference type="Pfam" id="PF25482">
    <property type="entry name" value="DUF7905"/>
    <property type="match status" value="1"/>
</dbReference>
<sequence>MYDDKGQTNDIRLEVKFELVPGDHPKDMTNEAGELWRVGTRRWLHVRSTLTSDREKTGDVFARRKGPFEIKTFDLERDIAWQVELSAYQLYKDTDIYPIFAEFCRKLRVEEIPDETDPLGAPAEGEPDRRRTVKRISYVNFPGMSVETIIMKTKYRYWIHGTSYLFELTRYEHFDTDHVNHLYPDGIAITWKGLRTNHDIRWGATLTNAEWLNILSKQQGLGIGCVGGWDPEIDGFFKSSGVGGFDHPAYTRDRSVLAHGRPDPWGGDGFREMHHRIGEFARMIARIRDDVLTRELEEMGVGPFEFDE</sequence>
<dbReference type="EMBL" id="JBBBZM010000079">
    <property type="protein sequence ID" value="KAL0635042.1"/>
    <property type="molecule type" value="Genomic_DNA"/>
</dbReference>
<evidence type="ECO:0000259" key="1">
    <source>
        <dbReference type="Pfam" id="PF25482"/>
    </source>
</evidence>
<feature type="domain" description="DUF7905" evidence="1">
    <location>
        <begin position="10"/>
        <end position="239"/>
    </location>
</feature>
<dbReference type="Proteomes" id="UP001447188">
    <property type="component" value="Unassembled WGS sequence"/>
</dbReference>
<protein>
    <recommendedName>
        <fullName evidence="1">DUF7905 domain-containing protein</fullName>
    </recommendedName>
</protein>
<evidence type="ECO:0000313" key="2">
    <source>
        <dbReference type="EMBL" id="KAL0635042.1"/>
    </source>
</evidence>
<keyword evidence="3" id="KW-1185">Reference proteome</keyword>
<comment type="caution">
    <text evidence="2">The sequence shown here is derived from an EMBL/GenBank/DDBJ whole genome shotgun (WGS) entry which is preliminary data.</text>
</comment>
<name>A0ABR3GGI8_9PEZI</name>
<evidence type="ECO:0000313" key="3">
    <source>
        <dbReference type="Proteomes" id="UP001447188"/>
    </source>
</evidence>
<dbReference type="InterPro" id="IPR057227">
    <property type="entry name" value="DUF7905"/>
</dbReference>